<gene>
    <name evidence="1" type="ORF">EYF80_044613</name>
</gene>
<keyword evidence="2" id="KW-1185">Reference proteome</keyword>
<protein>
    <submittedName>
        <fullName evidence="1">Uncharacterized protein</fullName>
    </submittedName>
</protein>
<name>A0A4Z2FWP2_9TELE</name>
<reference evidence="1 2" key="1">
    <citation type="submission" date="2019-03" db="EMBL/GenBank/DDBJ databases">
        <title>First draft genome of Liparis tanakae, snailfish: a comprehensive survey of snailfish specific genes.</title>
        <authorList>
            <person name="Kim W."/>
            <person name="Song I."/>
            <person name="Jeong J.-H."/>
            <person name="Kim D."/>
            <person name="Kim S."/>
            <person name="Ryu S."/>
            <person name="Song J.Y."/>
            <person name="Lee S.K."/>
        </authorList>
    </citation>
    <scope>NUCLEOTIDE SEQUENCE [LARGE SCALE GENOMIC DNA]</scope>
    <source>
        <tissue evidence="1">Muscle</tissue>
    </source>
</reference>
<dbReference type="Proteomes" id="UP000314294">
    <property type="component" value="Unassembled WGS sequence"/>
</dbReference>
<sequence>MLRGAAHWMLETRDKTPAVTNTHRKIWMYSFKRQRSPAVSAGLCLLGAAVRGHLCGISSEAPPDSAWTHPPPLVLLAAGIPHVAAVRVDRSIICLEKKPDRHHEQHG</sequence>
<dbReference type="EMBL" id="SRLO01000861">
    <property type="protein sequence ID" value="TNN45203.1"/>
    <property type="molecule type" value="Genomic_DNA"/>
</dbReference>
<accession>A0A4Z2FWP2</accession>
<evidence type="ECO:0000313" key="1">
    <source>
        <dbReference type="EMBL" id="TNN45203.1"/>
    </source>
</evidence>
<proteinExistence type="predicted"/>
<dbReference type="AlphaFoldDB" id="A0A4Z2FWP2"/>
<organism evidence="1 2">
    <name type="scientific">Liparis tanakae</name>
    <name type="common">Tanaka's snailfish</name>
    <dbReference type="NCBI Taxonomy" id="230148"/>
    <lineage>
        <taxon>Eukaryota</taxon>
        <taxon>Metazoa</taxon>
        <taxon>Chordata</taxon>
        <taxon>Craniata</taxon>
        <taxon>Vertebrata</taxon>
        <taxon>Euteleostomi</taxon>
        <taxon>Actinopterygii</taxon>
        <taxon>Neopterygii</taxon>
        <taxon>Teleostei</taxon>
        <taxon>Neoteleostei</taxon>
        <taxon>Acanthomorphata</taxon>
        <taxon>Eupercaria</taxon>
        <taxon>Perciformes</taxon>
        <taxon>Cottioidei</taxon>
        <taxon>Cottales</taxon>
        <taxon>Liparidae</taxon>
        <taxon>Liparis</taxon>
    </lineage>
</organism>
<evidence type="ECO:0000313" key="2">
    <source>
        <dbReference type="Proteomes" id="UP000314294"/>
    </source>
</evidence>
<comment type="caution">
    <text evidence="1">The sequence shown here is derived from an EMBL/GenBank/DDBJ whole genome shotgun (WGS) entry which is preliminary data.</text>
</comment>